<dbReference type="AlphaFoldDB" id="A0A9Q0XP27"/>
<gene>
    <name evidence="2" type="ORF">JRQ81_018720</name>
</gene>
<accession>A0A9Q0XP27</accession>
<feature type="region of interest" description="Disordered" evidence="1">
    <location>
        <begin position="1"/>
        <end position="39"/>
    </location>
</feature>
<proteinExistence type="predicted"/>
<organism evidence="2 3">
    <name type="scientific">Phrynocephalus forsythii</name>
    <dbReference type="NCBI Taxonomy" id="171643"/>
    <lineage>
        <taxon>Eukaryota</taxon>
        <taxon>Metazoa</taxon>
        <taxon>Chordata</taxon>
        <taxon>Craniata</taxon>
        <taxon>Vertebrata</taxon>
        <taxon>Euteleostomi</taxon>
        <taxon>Lepidosauria</taxon>
        <taxon>Squamata</taxon>
        <taxon>Bifurcata</taxon>
        <taxon>Unidentata</taxon>
        <taxon>Episquamata</taxon>
        <taxon>Toxicofera</taxon>
        <taxon>Iguania</taxon>
        <taxon>Acrodonta</taxon>
        <taxon>Agamidae</taxon>
        <taxon>Agaminae</taxon>
        <taxon>Phrynocephalus</taxon>
    </lineage>
</organism>
<evidence type="ECO:0000256" key="1">
    <source>
        <dbReference type="SAM" id="MobiDB-lite"/>
    </source>
</evidence>
<keyword evidence="3" id="KW-1185">Reference proteome</keyword>
<evidence type="ECO:0000313" key="2">
    <source>
        <dbReference type="EMBL" id="KAJ7322433.1"/>
    </source>
</evidence>
<protein>
    <submittedName>
        <fullName evidence="2">Uncharacterized protein</fullName>
    </submittedName>
</protein>
<reference evidence="2" key="1">
    <citation type="journal article" date="2023" name="DNA Res.">
        <title>Chromosome-level genome assembly of Phrynocephalus forsythii using third-generation DNA sequencing and Hi-C analysis.</title>
        <authorList>
            <person name="Qi Y."/>
            <person name="Zhao W."/>
            <person name="Zhao Y."/>
            <person name="Niu C."/>
            <person name="Cao S."/>
            <person name="Zhang Y."/>
        </authorList>
    </citation>
    <scope>NUCLEOTIDE SEQUENCE</scope>
    <source>
        <tissue evidence="2">Muscle</tissue>
    </source>
</reference>
<sequence length="106" mass="11125">MKVQQKQLPGTTGLGGLSPVPPPEGVALLDSKRRSGRSSTRNLANVLLLLAAAKGERFVSGAAKTTAVKVTGAPPGQNLKSSCERHSLGKGLRRHEGFSWGKRVLV</sequence>
<dbReference type="EMBL" id="JAPFRF010000009">
    <property type="protein sequence ID" value="KAJ7322433.1"/>
    <property type="molecule type" value="Genomic_DNA"/>
</dbReference>
<comment type="caution">
    <text evidence="2">The sequence shown here is derived from an EMBL/GenBank/DDBJ whole genome shotgun (WGS) entry which is preliminary data.</text>
</comment>
<evidence type="ECO:0000313" key="3">
    <source>
        <dbReference type="Proteomes" id="UP001142489"/>
    </source>
</evidence>
<name>A0A9Q0XP27_9SAUR</name>
<dbReference type="Proteomes" id="UP001142489">
    <property type="component" value="Unassembled WGS sequence"/>
</dbReference>